<dbReference type="AlphaFoldDB" id="A0A9P6ZKK4"/>
<keyword evidence="1" id="KW-0812">Transmembrane</keyword>
<keyword evidence="1" id="KW-0472">Membrane</keyword>
<feature type="transmembrane region" description="Helical" evidence="1">
    <location>
        <begin position="93"/>
        <end position="113"/>
    </location>
</feature>
<sequence>MNFIPNENPDKCKILINICSILSQISAGCSEYFFVLRTYALWKHNRFALVVLVIFLPVALIACAGTSIASAVTASYASSAIPGITGCCNSDSLFVPFLALFVFELGLMSLTLIRAIQSWRMASGRLYAVLVKNNIFYYTCGLFLSAVNVLASKCLYYQYHAMFQDFQVIILAILALRMHLHLWQIDQQAHNMDALVCISLSDM</sequence>
<protein>
    <submittedName>
        <fullName evidence="2">Uncharacterized protein</fullName>
    </submittedName>
</protein>
<comment type="caution">
    <text evidence="2">The sequence shown here is derived from an EMBL/GenBank/DDBJ whole genome shotgun (WGS) entry which is preliminary data.</text>
</comment>
<accession>A0A9P6ZKK4</accession>
<organism evidence="2 3">
    <name type="scientific">Suillus placidus</name>
    <dbReference type="NCBI Taxonomy" id="48579"/>
    <lineage>
        <taxon>Eukaryota</taxon>
        <taxon>Fungi</taxon>
        <taxon>Dikarya</taxon>
        <taxon>Basidiomycota</taxon>
        <taxon>Agaricomycotina</taxon>
        <taxon>Agaricomycetes</taxon>
        <taxon>Agaricomycetidae</taxon>
        <taxon>Boletales</taxon>
        <taxon>Suillineae</taxon>
        <taxon>Suillaceae</taxon>
        <taxon>Suillus</taxon>
    </lineage>
</organism>
<keyword evidence="3" id="KW-1185">Reference proteome</keyword>
<gene>
    <name evidence="2" type="ORF">EV702DRAFT_701755</name>
</gene>
<keyword evidence="1" id="KW-1133">Transmembrane helix</keyword>
<proteinExistence type="predicted"/>
<dbReference type="Proteomes" id="UP000714275">
    <property type="component" value="Unassembled WGS sequence"/>
</dbReference>
<name>A0A9P6ZKK4_9AGAM</name>
<reference evidence="2" key="1">
    <citation type="journal article" date="2020" name="New Phytol.">
        <title>Comparative genomics reveals dynamic genome evolution in host specialist ectomycorrhizal fungi.</title>
        <authorList>
            <person name="Lofgren L.A."/>
            <person name="Nguyen N.H."/>
            <person name="Vilgalys R."/>
            <person name="Ruytinx J."/>
            <person name="Liao H.L."/>
            <person name="Branco S."/>
            <person name="Kuo A."/>
            <person name="LaButti K."/>
            <person name="Lipzen A."/>
            <person name="Andreopoulos W."/>
            <person name="Pangilinan J."/>
            <person name="Riley R."/>
            <person name="Hundley H."/>
            <person name="Na H."/>
            <person name="Barry K."/>
            <person name="Grigoriev I.V."/>
            <person name="Stajich J.E."/>
            <person name="Kennedy P.G."/>
        </authorList>
    </citation>
    <scope>NUCLEOTIDE SEQUENCE</scope>
    <source>
        <strain evidence="2">DOB743</strain>
    </source>
</reference>
<evidence type="ECO:0000313" key="3">
    <source>
        <dbReference type="Proteomes" id="UP000714275"/>
    </source>
</evidence>
<feature type="transmembrane region" description="Helical" evidence="1">
    <location>
        <begin position="47"/>
        <end position="73"/>
    </location>
</feature>
<evidence type="ECO:0000256" key="1">
    <source>
        <dbReference type="SAM" id="Phobius"/>
    </source>
</evidence>
<dbReference type="EMBL" id="JABBWD010000073">
    <property type="protein sequence ID" value="KAG1769290.1"/>
    <property type="molecule type" value="Genomic_DNA"/>
</dbReference>
<feature type="transmembrane region" description="Helical" evidence="1">
    <location>
        <begin position="134"/>
        <end position="151"/>
    </location>
</feature>
<dbReference type="OrthoDB" id="2677657at2759"/>
<evidence type="ECO:0000313" key="2">
    <source>
        <dbReference type="EMBL" id="KAG1769290.1"/>
    </source>
</evidence>